<dbReference type="GO" id="GO:0005975">
    <property type="term" value="P:carbohydrate metabolic process"/>
    <property type="evidence" value="ECO:0007669"/>
    <property type="project" value="InterPro"/>
</dbReference>
<name>A0A6J4MRC0_9BACT</name>
<dbReference type="AlphaFoldDB" id="A0A6J4MRC0"/>
<dbReference type="EMBL" id="CADCTV010000869">
    <property type="protein sequence ID" value="CAA9366650.1"/>
    <property type="molecule type" value="Genomic_DNA"/>
</dbReference>
<dbReference type="InterPro" id="IPR012341">
    <property type="entry name" value="6hp_glycosidase-like_sf"/>
</dbReference>
<reference evidence="3" key="1">
    <citation type="submission" date="2020-02" db="EMBL/GenBank/DDBJ databases">
        <authorList>
            <person name="Meier V. D."/>
        </authorList>
    </citation>
    <scope>NUCLEOTIDE SEQUENCE</scope>
    <source>
        <strain evidence="3">AVDCRST_MAG89</strain>
    </source>
</reference>
<feature type="domain" description="Trehalase-like N-terminal" evidence="2">
    <location>
        <begin position="4"/>
        <end position="186"/>
    </location>
</feature>
<dbReference type="EC" id="3.2.1.3" evidence="3"/>
<dbReference type="Gene3D" id="1.50.10.10">
    <property type="match status" value="1"/>
</dbReference>
<keyword evidence="3" id="KW-0378">Hydrolase</keyword>
<keyword evidence="3" id="KW-0326">Glycosidase</keyword>
<accession>A0A6J4MRC0</accession>
<evidence type="ECO:0000313" key="3">
    <source>
        <dbReference type="EMBL" id="CAA9366650.1"/>
    </source>
</evidence>
<evidence type="ECO:0000259" key="1">
    <source>
        <dbReference type="Pfam" id="PF00723"/>
    </source>
</evidence>
<dbReference type="SUPFAM" id="SSF48208">
    <property type="entry name" value="Six-hairpin glycosidases"/>
    <property type="match status" value="1"/>
</dbReference>
<dbReference type="Pfam" id="PF00723">
    <property type="entry name" value="Glyco_hydro_15"/>
    <property type="match status" value="1"/>
</dbReference>
<dbReference type="InterPro" id="IPR011613">
    <property type="entry name" value="GH15-like"/>
</dbReference>
<organism evidence="3">
    <name type="scientific">uncultured Gemmatimonadota bacterium</name>
    <dbReference type="NCBI Taxonomy" id="203437"/>
    <lineage>
        <taxon>Bacteria</taxon>
        <taxon>Pseudomonadati</taxon>
        <taxon>Gemmatimonadota</taxon>
        <taxon>environmental samples</taxon>
    </lineage>
</organism>
<protein>
    <submittedName>
        <fullName evidence="3">Glucoamylase</fullName>
        <ecNumber evidence="3">3.2.1.3</ecNumber>
    </submittedName>
</protein>
<proteinExistence type="predicted"/>
<dbReference type="GO" id="GO:0004339">
    <property type="term" value="F:glucan 1,4-alpha-glucosidase activity"/>
    <property type="evidence" value="ECO:0007669"/>
    <property type="project" value="UniProtKB-EC"/>
</dbReference>
<dbReference type="PANTHER" id="PTHR31616:SF0">
    <property type="entry name" value="GLUCAN 1,4-ALPHA-GLUCOSIDASE"/>
    <property type="match status" value="1"/>
</dbReference>
<feature type="domain" description="GH15-like" evidence="1">
    <location>
        <begin position="223"/>
        <end position="590"/>
    </location>
</feature>
<dbReference type="PANTHER" id="PTHR31616">
    <property type="entry name" value="TREHALASE"/>
    <property type="match status" value="1"/>
</dbReference>
<gene>
    <name evidence="3" type="ORF">AVDCRST_MAG89-4155</name>
</gene>
<dbReference type="Pfam" id="PF19291">
    <property type="entry name" value="TREH_N"/>
    <property type="match status" value="1"/>
</dbReference>
<evidence type="ECO:0000259" key="2">
    <source>
        <dbReference type="Pfam" id="PF19291"/>
    </source>
</evidence>
<dbReference type="InterPro" id="IPR045582">
    <property type="entry name" value="Trehalase-like_N"/>
</dbReference>
<dbReference type="InterPro" id="IPR008928">
    <property type="entry name" value="6-hairpin_glycosidase_sf"/>
</dbReference>
<sequence>MPYPAIEDHGIIGDLNTVALVGLDGTIGFMCAPRLDSPTVFASLLDAEKGGAFEIAPMLEGARARQLYLPDTNVLLTRFMAPAGVAEITDFMPVGDSDVRRVVRRAKAVRGEITIRVRCAPRFGYGRTAHEATHGEECVVFTAADGSIKMRLDASVALEVIDGDAHAEFTLSAGEAAIFILEIGGDCKGAPRASRRYAARAFKDTENFWRRWIGRSTYTGRWRDEVNRSALALKLLVSDPHGSLLAAPTFGLPERIGGARNWDYRYTWVRDSAFTLYALIRLGLTEETGAFVHWIADRVTGDTGNGGPLQPLYMLDGETDVPEEELDHWEGYGGSRPVRVGNGAAEQLQLDIYGALMDSVYMYDKYGEPISHDLWVRLSGLVEWVVGNWRLPDHGIWEIRSEKREHLSSRLLCWVAVDRAVRLAMRRSFPAPLARWTEARDEIYNSIFDEMWNPKLGAFVGERGGTEMDASVLLMPLLRFISPTDPRWTSTMKAVTRDLVEDSLVRRYRIHGAETDGFADDEGTFTICSFWYAECLARAGDVQQARFVFEKVLGYANHLGLFAEQLGPSGEHLGNFPQAFTHLALISAAYDIDRRLSGEGWMA</sequence>